<accession>A0A4S3JIW9</accession>
<keyword evidence="5 8" id="KW-0378">Hydrolase</keyword>
<dbReference type="Proteomes" id="UP000324241">
    <property type="component" value="Unassembled WGS sequence"/>
</dbReference>
<dbReference type="GO" id="GO:0030600">
    <property type="term" value="F:feruloyl esterase activity"/>
    <property type="evidence" value="ECO:0007669"/>
    <property type="project" value="UniProtKB-ARBA"/>
</dbReference>
<dbReference type="Pfam" id="PF07519">
    <property type="entry name" value="Tannase"/>
    <property type="match status" value="1"/>
</dbReference>
<keyword evidence="2" id="KW-0719">Serine esterase</keyword>
<name>A0A4S3JIW9_9EURO</name>
<protein>
    <recommendedName>
        <fullName evidence="8">Carboxylic ester hydrolase</fullName>
        <ecNumber evidence="8">3.1.1.-</ecNumber>
    </recommendedName>
</protein>
<evidence type="ECO:0000313" key="9">
    <source>
        <dbReference type="EMBL" id="KAA8644925.1"/>
    </source>
</evidence>
<dbReference type="STRING" id="1220188.A0A4S3JIW9"/>
<keyword evidence="6" id="KW-0106">Calcium</keyword>
<evidence type="ECO:0000256" key="1">
    <source>
        <dbReference type="ARBA" id="ARBA00006249"/>
    </source>
</evidence>
<dbReference type="GeneID" id="54331838"/>
<evidence type="ECO:0000313" key="10">
    <source>
        <dbReference type="EMBL" id="THC95220.1"/>
    </source>
</evidence>
<organism evidence="10 11">
    <name type="scientific">Aspergillus tanneri</name>
    <dbReference type="NCBI Taxonomy" id="1220188"/>
    <lineage>
        <taxon>Eukaryota</taxon>
        <taxon>Fungi</taxon>
        <taxon>Dikarya</taxon>
        <taxon>Ascomycota</taxon>
        <taxon>Pezizomycotina</taxon>
        <taxon>Eurotiomycetes</taxon>
        <taxon>Eurotiomycetidae</taxon>
        <taxon>Eurotiales</taxon>
        <taxon>Aspergillaceae</taxon>
        <taxon>Aspergillus</taxon>
        <taxon>Aspergillus subgen. Circumdati</taxon>
    </lineage>
</organism>
<keyword evidence="4 8" id="KW-0732">Signal</keyword>
<evidence type="ECO:0000256" key="5">
    <source>
        <dbReference type="ARBA" id="ARBA00022801"/>
    </source>
</evidence>
<proteinExistence type="inferred from homology"/>
<feature type="signal peptide" evidence="8">
    <location>
        <begin position="1"/>
        <end position="19"/>
    </location>
</feature>
<dbReference type="RefSeq" id="XP_033424286.1">
    <property type="nucleotide sequence ID" value="XM_033573734.1"/>
</dbReference>
<dbReference type="VEuPathDB" id="FungiDB:EYZ11_005297"/>
<evidence type="ECO:0000313" key="12">
    <source>
        <dbReference type="Proteomes" id="UP000324241"/>
    </source>
</evidence>
<evidence type="ECO:0000256" key="7">
    <source>
        <dbReference type="ARBA" id="ARBA00023157"/>
    </source>
</evidence>
<dbReference type="SUPFAM" id="SSF53474">
    <property type="entry name" value="alpha/beta-Hydrolases"/>
    <property type="match status" value="1"/>
</dbReference>
<evidence type="ECO:0000256" key="8">
    <source>
        <dbReference type="RuleBase" id="RU361238"/>
    </source>
</evidence>
<evidence type="ECO:0000313" key="11">
    <source>
        <dbReference type="Proteomes" id="UP000308092"/>
    </source>
</evidence>
<keyword evidence="11" id="KW-1185">Reference proteome</keyword>
<dbReference type="OrthoDB" id="3039123at2759"/>
<dbReference type="Gene3D" id="3.40.50.1820">
    <property type="entry name" value="alpha/beta hydrolase"/>
    <property type="match status" value="1"/>
</dbReference>
<sequence>MGSGVFPTILMALLGLVRGTLVSSASACTAGTFVSLSLSNIEITSFNVTAAYKYSASANSFDGTGGVGVISASTGTTASTVDICLIAMTYTHPGQNDVINTYIGLPLDASDWNSRFLMEGGGGWLAGGESEILSPVLSGYSSSSTDGGHNTSSLATDWGLTSEGNTNWPTLWDFASVAIVEAAVLGKMATEIYFGSAPKYSYWNGCSTGGRQGHMMAQQHPELFDGMVSGAPAINWDKFIPSQFWGPFMAQLLDVQPPSCVLDAFTDAAIGACDLLDGVKDGLIAYPGQCFFQASSLVGQMVNCSNPDENTTITTEMAQLVAAMWEGPRSTEGHFEWYGFDHDSDLTAILNTTCTSVHNCTMTPFGIADDWVKVFLARNSTFNTETLTHPDYDRLFRQSMDQYASVIGTENPDLTNMKLAGTKMIAWHGMQDQLIPTNGSVDYYQRVMEFDTDAESYYRFFLAPGVKHCGGGDGFDPSDTVFGTLRAWVENGTVPDSLEATAKAVGDSKKSATRTAYLCPYPKVFTYTGGNPNQPSSFSCI</sequence>
<evidence type="ECO:0000256" key="2">
    <source>
        <dbReference type="ARBA" id="ARBA00022487"/>
    </source>
</evidence>
<dbReference type="GO" id="GO:0046872">
    <property type="term" value="F:metal ion binding"/>
    <property type="evidence" value="ECO:0007669"/>
    <property type="project" value="UniProtKB-KW"/>
</dbReference>
<dbReference type="EMBL" id="QUQM01000006">
    <property type="protein sequence ID" value="KAA8644925.1"/>
    <property type="molecule type" value="Genomic_DNA"/>
</dbReference>
<dbReference type="PANTHER" id="PTHR33938">
    <property type="entry name" value="FERULOYL ESTERASE B-RELATED"/>
    <property type="match status" value="1"/>
</dbReference>
<dbReference type="InterPro" id="IPR011118">
    <property type="entry name" value="Tannase/feruloyl_esterase"/>
</dbReference>
<dbReference type="EMBL" id="SOSA01000167">
    <property type="protein sequence ID" value="THC95220.1"/>
    <property type="molecule type" value="Genomic_DNA"/>
</dbReference>
<keyword evidence="3" id="KW-0479">Metal-binding</keyword>
<evidence type="ECO:0000256" key="3">
    <source>
        <dbReference type="ARBA" id="ARBA00022723"/>
    </source>
</evidence>
<dbReference type="Proteomes" id="UP000308092">
    <property type="component" value="Unassembled WGS sequence"/>
</dbReference>
<keyword evidence="7" id="KW-1015">Disulfide bond</keyword>
<dbReference type="AlphaFoldDB" id="A0A4S3JIW9"/>
<comment type="caution">
    <text evidence="10">The sequence shown here is derived from an EMBL/GenBank/DDBJ whole genome shotgun (WGS) entry which is preliminary data.</text>
</comment>
<feature type="chain" id="PRO_5033895064" description="Carboxylic ester hydrolase" evidence="8">
    <location>
        <begin position="20"/>
        <end position="541"/>
    </location>
</feature>
<gene>
    <name evidence="9" type="ORF">ATNIH1004_009136</name>
    <name evidence="10" type="ORF">EYZ11_005297</name>
</gene>
<reference evidence="10 11" key="1">
    <citation type="submission" date="2019-03" db="EMBL/GenBank/DDBJ databases">
        <title>The genome sequence of a newly discovered highly antifungal drug resistant Aspergillus species, Aspergillus tanneri NIH 1004.</title>
        <authorList>
            <person name="Mounaud S."/>
            <person name="Singh I."/>
            <person name="Joardar V."/>
            <person name="Pakala S."/>
            <person name="Pakala S."/>
            <person name="Venepally P."/>
            <person name="Hoover J."/>
            <person name="Nierman W."/>
            <person name="Chung J."/>
            <person name="Losada L."/>
        </authorList>
    </citation>
    <scope>NUCLEOTIDE SEQUENCE [LARGE SCALE GENOMIC DNA]</scope>
    <source>
        <strain evidence="10 11">NIH1004</strain>
    </source>
</reference>
<evidence type="ECO:0000256" key="4">
    <source>
        <dbReference type="ARBA" id="ARBA00022729"/>
    </source>
</evidence>
<dbReference type="PANTHER" id="PTHR33938:SF8">
    <property type="entry name" value="CARBOXYLIC ESTER HYDROLASE"/>
    <property type="match status" value="1"/>
</dbReference>
<reference evidence="9 12" key="2">
    <citation type="submission" date="2019-08" db="EMBL/GenBank/DDBJ databases">
        <title>The genome sequence of a newly discovered highly antifungal drug resistant Aspergillus species, Aspergillus tanneri NIH 1004.</title>
        <authorList>
            <person name="Mounaud S."/>
            <person name="Singh I."/>
            <person name="Joardar V."/>
            <person name="Pakala S."/>
            <person name="Pakala S."/>
            <person name="Venepally P."/>
            <person name="Chung J.K."/>
            <person name="Losada L."/>
            <person name="Nierman W.C."/>
        </authorList>
    </citation>
    <scope>NUCLEOTIDE SEQUENCE [LARGE SCALE GENOMIC DNA]</scope>
    <source>
        <strain evidence="9 12">NIH1004</strain>
    </source>
</reference>
<evidence type="ECO:0000256" key="6">
    <source>
        <dbReference type="ARBA" id="ARBA00022837"/>
    </source>
</evidence>
<dbReference type="InterPro" id="IPR029058">
    <property type="entry name" value="AB_hydrolase_fold"/>
</dbReference>
<comment type="similarity">
    <text evidence="1 8">Belongs to the tannase family.</text>
</comment>
<dbReference type="EC" id="3.1.1.-" evidence="8"/>